<sequence>MAQQLRFPLPRTTARGREDFFVSPANALAHETLANPGAWPLGKMVLSGPEGSGKSHLAEIWRRERQATVVRATGLDEEEVGRSIRGAAPAVVVEDADRPMTDAAQRALFHLHNMVAQRGGLLLLTARQAPARWPVTLPDLASRMQGTALVEIAPPDDQLLTALFVKLFHDRQILPPPALIAWLLPRMERSYAAVAKIVSELDRRALDEKRPIGQRLAADVLDNLARNAR</sequence>
<evidence type="ECO:0000313" key="2">
    <source>
        <dbReference type="Proteomes" id="UP000187266"/>
    </source>
</evidence>
<dbReference type="AlphaFoldDB" id="A0A1U7DKY3"/>
<gene>
    <name evidence="1" type="ORF">BV394_13650</name>
</gene>
<name>A0A1U7DKY3_9RHOB</name>
<reference evidence="1 2" key="1">
    <citation type="submission" date="2017-01" db="EMBL/GenBank/DDBJ databases">
        <title>Genomic analysis of Xuhuaishuia manganoxidans DY6-4.</title>
        <authorList>
            <person name="Wang X."/>
        </authorList>
    </citation>
    <scope>NUCLEOTIDE SEQUENCE [LARGE SCALE GENOMIC DNA]</scope>
    <source>
        <strain evidence="1 2">DY6-4</strain>
    </source>
</reference>
<dbReference type="OrthoDB" id="7390113at2"/>
<dbReference type="Gene3D" id="1.10.8.60">
    <property type="match status" value="1"/>
</dbReference>
<accession>A0A1U7DKY3</accession>
<organism evidence="1 2">
    <name type="scientific">Brevirhabdus pacifica</name>
    <dbReference type="NCBI Taxonomy" id="1267768"/>
    <lineage>
        <taxon>Bacteria</taxon>
        <taxon>Pseudomonadati</taxon>
        <taxon>Pseudomonadota</taxon>
        <taxon>Alphaproteobacteria</taxon>
        <taxon>Rhodobacterales</taxon>
        <taxon>Paracoccaceae</taxon>
        <taxon>Brevirhabdus</taxon>
    </lineage>
</organism>
<proteinExistence type="predicted"/>
<dbReference type="RefSeq" id="WP_076980649.1">
    <property type="nucleotide sequence ID" value="NZ_CP019124.1"/>
</dbReference>
<dbReference type="GO" id="GO:0006270">
    <property type="term" value="P:DNA replication initiation"/>
    <property type="evidence" value="ECO:0007669"/>
    <property type="project" value="TreeGrafter"/>
</dbReference>
<keyword evidence="2" id="KW-1185">Reference proteome</keyword>
<dbReference type="PANTHER" id="PTHR30050:SF5">
    <property type="entry name" value="DNAA REGULATORY INACTIVATOR HDA"/>
    <property type="match status" value="1"/>
</dbReference>
<dbReference type="GO" id="GO:0003688">
    <property type="term" value="F:DNA replication origin binding"/>
    <property type="evidence" value="ECO:0007669"/>
    <property type="project" value="TreeGrafter"/>
</dbReference>
<dbReference type="EMBL" id="CP019124">
    <property type="protein sequence ID" value="APX90632.1"/>
    <property type="molecule type" value="Genomic_DNA"/>
</dbReference>
<dbReference type="Gene3D" id="3.40.50.300">
    <property type="entry name" value="P-loop containing nucleotide triphosphate hydrolases"/>
    <property type="match status" value="1"/>
</dbReference>
<dbReference type="Proteomes" id="UP000187266">
    <property type="component" value="Chromosome"/>
</dbReference>
<dbReference type="InterPro" id="IPR027417">
    <property type="entry name" value="P-loop_NTPase"/>
</dbReference>
<dbReference type="GO" id="GO:0005886">
    <property type="term" value="C:plasma membrane"/>
    <property type="evidence" value="ECO:0007669"/>
    <property type="project" value="TreeGrafter"/>
</dbReference>
<protein>
    <submittedName>
        <fullName evidence="1">Uncharacterized protein</fullName>
    </submittedName>
</protein>
<accession>A0A2M9DBS5</accession>
<dbReference type="PANTHER" id="PTHR30050">
    <property type="entry name" value="CHROMOSOMAL REPLICATION INITIATOR PROTEIN DNAA"/>
    <property type="match status" value="1"/>
</dbReference>
<dbReference type="SUPFAM" id="SSF52540">
    <property type="entry name" value="P-loop containing nucleoside triphosphate hydrolases"/>
    <property type="match status" value="1"/>
</dbReference>
<evidence type="ECO:0000313" key="1">
    <source>
        <dbReference type="EMBL" id="APX90632.1"/>
    </source>
</evidence>
<dbReference type="STRING" id="1267768.BV394_13650"/>